<dbReference type="AlphaFoldDB" id="A0A9D0ZLE2"/>
<reference evidence="2" key="2">
    <citation type="journal article" date="2021" name="PeerJ">
        <title>Extensive microbial diversity within the chicken gut microbiome revealed by metagenomics and culture.</title>
        <authorList>
            <person name="Gilroy R."/>
            <person name="Ravi A."/>
            <person name="Getino M."/>
            <person name="Pursley I."/>
            <person name="Horton D.L."/>
            <person name="Alikhan N.F."/>
            <person name="Baker D."/>
            <person name="Gharbi K."/>
            <person name="Hall N."/>
            <person name="Watson M."/>
            <person name="Adriaenssens E.M."/>
            <person name="Foster-Nyarko E."/>
            <person name="Jarju S."/>
            <person name="Secka A."/>
            <person name="Antonio M."/>
            <person name="Oren A."/>
            <person name="Chaudhuri R.R."/>
            <person name="La Ragione R."/>
            <person name="Hildebrand F."/>
            <person name="Pallen M.J."/>
        </authorList>
    </citation>
    <scope>NUCLEOTIDE SEQUENCE</scope>
    <source>
        <strain evidence="2">ChiSjej6B24-2974</strain>
    </source>
</reference>
<dbReference type="EMBL" id="DVFZ01000054">
    <property type="protein sequence ID" value="HIQ82573.1"/>
    <property type="molecule type" value="Genomic_DNA"/>
</dbReference>
<organism evidence="2 3">
    <name type="scientific">Candidatus Pullichristensenella stercorigallinarum</name>
    <dbReference type="NCBI Taxonomy" id="2840909"/>
    <lineage>
        <taxon>Bacteria</taxon>
        <taxon>Bacillati</taxon>
        <taxon>Bacillota</taxon>
        <taxon>Clostridia</taxon>
        <taxon>Candidatus Pullichristensenella</taxon>
    </lineage>
</organism>
<reference evidence="2" key="1">
    <citation type="submission" date="2020-10" db="EMBL/GenBank/DDBJ databases">
        <authorList>
            <person name="Gilroy R."/>
        </authorList>
    </citation>
    <scope>NUCLEOTIDE SEQUENCE</scope>
    <source>
        <strain evidence="2">ChiSjej6B24-2974</strain>
    </source>
</reference>
<sequence>MKCPYCHKPLGPSDVICPSCGQPLPEHIDSLADRPQSFWDRRLVRVILFVLGALVAIFVIGFAIYKLTFWMEDYQIERLYTRGERTPVVSEITLDDGRSAHLISFFANDGDQIYIPELQRSAIVAGHVARVEIADSDWFEGVDIENVESAEVGLSPVLIEENGARTQLPTIELNIAPPESPIEVISPAEDNLTVFTSVYPLEVEVVPGSTVLVNGEDVTDVVDRNGLLSANVNIYPIGDNVISILVRTPNHLETRRDVIIYRAQLEIEIELDTSVQNETESRQMLISGTCEPGAYIEVDTPYVEESLYVNMQTGDFEFLTNLEYIGENTVRFRAVMEGRADAEIHFNVNYTPTLANYSAAAWPIQENYDQLVRLYAQWQDRVFLCNGEIIEIIEEDGVERLVMDISGNGEDLVVLVNESSFGTPVIGQSYSVYAHVPAREEARYMYNATYYPQLITLYMDVAA</sequence>
<keyword evidence="1" id="KW-0472">Membrane</keyword>
<keyword evidence="1" id="KW-0812">Transmembrane</keyword>
<protein>
    <submittedName>
        <fullName evidence="2">Zinc ribbon domain-containing protein</fullName>
    </submittedName>
</protein>
<comment type="caution">
    <text evidence="2">The sequence shown here is derived from an EMBL/GenBank/DDBJ whole genome shotgun (WGS) entry which is preliminary data.</text>
</comment>
<evidence type="ECO:0000256" key="1">
    <source>
        <dbReference type="SAM" id="Phobius"/>
    </source>
</evidence>
<accession>A0A9D0ZLE2</accession>
<proteinExistence type="predicted"/>
<keyword evidence="1" id="KW-1133">Transmembrane helix</keyword>
<evidence type="ECO:0000313" key="2">
    <source>
        <dbReference type="EMBL" id="HIQ82573.1"/>
    </source>
</evidence>
<feature type="transmembrane region" description="Helical" evidence="1">
    <location>
        <begin position="43"/>
        <end position="65"/>
    </location>
</feature>
<evidence type="ECO:0000313" key="3">
    <source>
        <dbReference type="Proteomes" id="UP000824260"/>
    </source>
</evidence>
<dbReference type="Proteomes" id="UP000824260">
    <property type="component" value="Unassembled WGS sequence"/>
</dbReference>
<name>A0A9D0ZLE2_9FIRM</name>
<gene>
    <name evidence="2" type="ORF">IAA52_05665</name>
</gene>